<name>A0A0C3C564_HEBCY</name>
<evidence type="ECO:0000256" key="1">
    <source>
        <dbReference type="SAM" id="MobiDB-lite"/>
    </source>
</evidence>
<dbReference type="Proteomes" id="UP000053424">
    <property type="component" value="Unassembled WGS sequence"/>
</dbReference>
<evidence type="ECO:0000313" key="2">
    <source>
        <dbReference type="EMBL" id="KIM38726.1"/>
    </source>
</evidence>
<accession>A0A0C3C564</accession>
<feature type="compositionally biased region" description="Basic and acidic residues" evidence="1">
    <location>
        <begin position="1"/>
        <end position="18"/>
    </location>
</feature>
<feature type="compositionally biased region" description="Polar residues" evidence="1">
    <location>
        <begin position="19"/>
        <end position="33"/>
    </location>
</feature>
<sequence length="89" mass="9929">MFTGKYEQERQAKLENHPDIQTSESLRHTSPANSALPAGKGRTFGPSFYVLFVNLARYQPTAIIGLVLCNRGIQIRRPLVHSPFISTST</sequence>
<gene>
    <name evidence="2" type="ORF">M413DRAFT_447676</name>
</gene>
<organism evidence="2 3">
    <name type="scientific">Hebeloma cylindrosporum</name>
    <dbReference type="NCBI Taxonomy" id="76867"/>
    <lineage>
        <taxon>Eukaryota</taxon>
        <taxon>Fungi</taxon>
        <taxon>Dikarya</taxon>
        <taxon>Basidiomycota</taxon>
        <taxon>Agaricomycotina</taxon>
        <taxon>Agaricomycetes</taxon>
        <taxon>Agaricomycetidae</taxon>
        <taxon>Agaricales</taxon>
        <taxon>Agaricineae</taxon>
        <taxon>Hymenogastraceae</taxon>
        <taxon>Hebeloma</taxon>
    </lineage>
</organism>
<proteinExistence type="predicted"/>
<evidence type="ECO:0000313" key="3">
    <source>
        <dbReference type="Proteomes" id="UP000053424"/>
    </source>
</evidence>
<dbReference type="AlphaFoldDB" id="A0A0C3C564"/>
<dbReference type="EMBL" id="KN831789">
    <property type="protein sequence ID" value="KIM38726.1"/>
    <property type="molecule type" value="Genomic_DNA"/>
</dbReference>
<dbReference type="HOGENOM" id="CLU_2454981_0_0_1"/>
<feature type="region of interest" description="Disordered" evidence="1">
    <location>
        <begin position="1"/>
        <end position="43"/>
    </location>
</feature>
<protein>
    <submittedName>
        <fullName evidence="2">Uncharacterized protein</fullName>
    </submittedName>
</protein>
<reference evidence="3" key="2">
    <citation type="submission" date="2015-01" db="EMBL/GenBank/DDBJ databases">
        <title>Evolutionary Origins and Diversification of the Mycorrhizal Mutualists.</title>
        <authorList>
            <consortium name="DOE Joint Genome Institute"/>
            <consortium name="Mycorrhizal Genomics Consortium"/>
            <person name="Kohler A."/>
            <person name="Kuo A."/>
            <person name="Nagy L.G."/>
            <person name="Floudas D."/>
            <person name="Copeland A."/>
            <person name="Barry K.W."/>
            <person name="Cichocki N."/>
            <person name="Veneault-Fourrey C."/>
            <person name="LaButti K."/>
            <person name="Lindquist E.A."/>
            <person name="Lipzen A."/>
            <person name="Lundell T."/>
            <person name="Morin E."/>
            <person name="Murat C."/>
            <person name="Riley R."/>
            <person name="Ohm R."/>
            <person name="Sun H."/>
            <person name="Tunlid A."/>
            <person name="Henrissat B."/>
            <person name="Grigoriev I.V."/>
            <person name="Hibbett D.S."/>
            <person name="Martin F."/>
        </authorList>
    </citation>
    <scope>NUCLEOTIDE SEQUENCE [LARGE SCALE GENOMIC DNA]</scope>
    <source>
        <strain evidence="3">h7</strain>
    </source>
</reference>
<reference evidence="2 3" key="1">
    <citation type="submission" date="2014-04" db="EMBL/GenBank/DDBJ databases">
        <authorList>
            <consortium name="DOE Joint Genome Institute"/>
            <person name="Kuo A."/>
            <person name="Gay G."/>
            <person name="Dore J."/>
            <person name="Kohler A."/>
            <person name="Nagy L.G."/>
            <person name="Floudas D."/>
            <person name="Copeland A."/>
            <person name="Barry K.W."/>
            <person name="Cichocki N."/>
            <person name="Veneault-Fourrey C."/>
            <person name="LaButti K."/>
            <person name="Lindquist E.A."/>
            <person name="Lipzen A."/>
            <person name="Lundell T."/>
            <person name="Morin E."/>
            <person name="Murat C."/>
            <person name="Sun H."/>
            <person name="Tunlid A."/>
            <person name="Henrissat B."/>
            <person name="Grigoriev I.V."/>
            <person name="Hibbett D.S."/>
            <person name="Martin F."/>
            <person name="Nordberg H.P."/>
            <person name="Cantor M.N."/>
            <person name="Hua S.X."/>
        </authorList>
    </citation>
    <scope>NUCLEOTIDE SEQUENCE [LARGE SCALE GENOMIC DNA]</scope>
    <source>
        <strain evidence="3">h7</strain>
    </source>
</reference>
<keyword evidence="3" id="KW-1185">Reference proteome</keyword>